<evidence type="ECO:0000256" key="3">
    <source>
        <dbReference type="ARBA" id="ARBA00012756"/>
    </source>
</evidence>
<organism evidence="5 6">
    <name type="scientific">Heracleum sosnowskyi</name>
    <dbReference type="NCBI Taxonomy" id="360622"/>
    <lineage>
        <taxon>Eukaryota</taxon>
        <taxon>Viridiplantae</taxon>
        <taxon>Streptophyta</taxon>
        <taxon>Embryophyta</taxon>
        <taxon>Tracheophyta</taxon>
        <taxon>Spermatophyta</taxon>
        <taxon>Magnoliopsida</taxon>
        <taxon>eudicotyledons</taxon>
        <taxon>Gunneridae</taxon>
        <taxon>Pentapetalae</taxon>
        <taxon>asterids</taxon>
        <taxon>campanulids</taxon>
        <taxon>Apiales</taxon>
        <taxon>Apiaceae</taxon>
        <taxon>Apioideae</taxon>
        <taxon>apioid superclade</taxon>
        <taxon>Tordylieae</taxon>
        <taxon>Tordyliinae</taxon>
        <taxon>Heracleum</taxon>
    </lineage>
</organism>
<dbReference type="GO" id="GO:0005975">
    <property type="term" value="P:carbohydrate metabolic process"/>
    <property type="evidence" value="ECO:0007669"/>
    <property type="project" value="InterPro"/>
</dbReference>
<comment type="catalytic activity">
    <reaction evidence="1">
        <text>Hydrolysis of terminal non-reducing beta-D-galactose residues in beta-D-galactosides.</text>
        <dbReference type="EC" id="3.2.1.23"/>
    </reaction>
</comment>
<reference evidence="5" key="1">
    <citation type="submission" date="2023-02" db="EMBL/GenBank/DDBJ databases">
        <title>Genome of toxic invasive species Heracleum sosnowskyi carries increased number of genes despite the absence of recent whole-genome duplications.</title>
        <authorList>
            <person name="Schelkunov M."/>
            <person name="Shtratnikova V."/>
            <person name="Makarenko M."/>
            <person name="Klepikova A."/>
            <person name="Omelchenko D."/>
            <person name="Novikova G."/>
            <person name="Obukhova E."/>
            <person name="Bogdanov V."/>
            <person name="Penin A."/>
            <person name="Logacheva M."/>
        </authorList>
    </citation>
    <scope>NUCLEOTIDE SEQUENCE</scope>
    <source>
        <strain evidence="5">Hsosn_3</strain>
        <tissue evidence="5">Leaf</tissue>
    </source>
</reference>
<dbReference type="SUPFAM" id="SSF51445">
    <property type="entry name" value="(Trans)glycosidases"/>
    <property type="match status" value="1"/>
</dbReference>
<reference evidence="5" key="2">
    <citation type="submission" date="2023-05" db="EMBL/GenBank/DDBJ databases">
        <authorList>
            <person name="Schelkunov M.I."/>
        </authorList>
    </citation>
    <scope>NUCLEOTIDE SEQUENCE</scope>
    <source>
        <strain evidence="5">Hsosn_3</strain>
        <tissue evidence="5">Leaf</tissue>
    </source>
</reference>
<name>A0AAD8JKR8_9APIA</name>
<evidence type="ECO:0000256" key="1">
    <source>
        <dbReference type="ARBA" id="ARBA00001412"/>
    </source>
</evidence>
<evidence type="ECO:0000313" key="5">
    <source>
        <dbReference type="EMBL" id="KAK1405058.1"/>
    </source>
</evidence>
<comment type="caution">
    <text evidence="5">The sequence shown here is derived from an EMBL/GenBank/DDBJ whole genome shotgun (WGS) entry which is preliminary data.</text>
</comment>
<dbReference type="GO" id="GO:0004565">
    <property type="term" value="F:beta-galactosidase activity"/>
    <property type="evidence" value="ECO:0007669"/>
    <property type="project" value="UniProtKB-EC"/>
</dbReference>
<keyword evidence="6" id="KW-1185">Reference proteome</keyword>
<gene>
    <name evidence="5" type="ORF">POM88_004663</name>
</gene>
<accession>A0AAD8JKR8</accession>
<dbReference type="Proteomes" id="UP001237642">
    <property type="component" value="Unassembled WGS sequence"/>
</dbReference>
<dbReference type="Gene3D" id="3.20.20.80">
    <property type="entry name" value="Glycosidases"/>
    <property type="match status" value="1"/>
</dbReference>
<evidence type="ECO:0000259" key="4">
    <source>
        <dbReference type="Pfam" id="PF01301"/>
    </source>
</evidence>
<dbReference type="AlphaFoldDB" id="A0AAD8JKR8"/>
<dbReference type="Pfam" id="PF01301">
    <property type="entry name" value="Glyco_hydro_35"/>
    <property type="match status" value="1"/>
</dbReference>
<sequence length="181" mass="20364">MMKNEKLFASQGGHIILSQVENEYGTYEDEYGEAARLYASRSAETALRQKTGVPWIMCKEWDVPTDVINTCNGFYCDNFHPRHPHMPKMWTENWVGCIMVGQILGALLGDHSLLQVMITIIDEFGLPRLPKWGHLKELHKAIKLCENALLNNEPVTPGLGLLQEVDVYGYGSETCAALLLT</sequence>
<evidence type="ECO:0000256" key="2">
    <source>
        <dbReference type="ARBA" id="ARBA00009809"/>
    </source>
</evidence>
<evidence type="ECO:0000313" key="6">
    <source>
        <dbReference type="Proteomes" id="UP001237642"/>
    </source>
</evidence>
<protein>
    <recommendedName>
        <fullName evidence="3">beta-galactosidase</fullName>
        <ecNumber evidence="3">3.2.1.23</ecNumber>
    </recommendedName>
</protein>
<dbReference type="EMBL" id="JAUIZM010000001">
    <property type="protein sequence ID" value="KAK1405058.1"/>
    <property type="molecule type" value="Genomic_DNA"/>
</dbReference>
<dbReference type="InterPro" id="IPR001944">
    <property type="entry name" value="Glycoside_Hdrlase_35"/>
</dbReference>
<comment type="similarity">
    <text evidence="2">Belongs to the glycosyl hydrolase 35 family.</text>
</comment>
<feature type="domain" description="Glycoside hydrolase 35 catalytic" evidence="4">
    <location>
        <begin position="5"/>
        <end position="97"/>
    </location>
</feature>
<proteinExistence type="inferred from homology"/>
<dbReference type="EC" id="3.2.1.23" evidence="3"/>
<dbReference type="InterPro" id="IPR017853">
    <property type="entry name" value="GH"/>
</dbReference>
<dbReference type="PANTHER" id="PTHR23421">
    <property type="entry name" value="BETA-GALACTOSIDASE RELATED"/>
    <property type="match status" value="1"/>
</dbReference>
<dbReference type="InterPro" id="IPR031330">
    <property type="entry name" value="Gly_Hdrlase_35_cat"/>
</dbReference>